<dbReference type="Proteomes" id="UP001497644">
    <property type="component" value="Chromosome 10"/>
</dbReference>
<proteinExistence type="predicted"/>
<accession>A0AAV2N4Q6</accession>
<evidence type="ECO:0000313" key="2">
    <source>
        <dbReference type="Proteomes" id="UP001497644"/>
    </source>
</evidence>
<dbReference type="AlphaFoldDB" id="A0AAV2N4Q6"/>
<protein>
    <submittedName>
        <fullName evidence="1">Uncharacterized protein</fullName>
    </submittedName>
</protein>
<sequence length="176" mass="20419">MYRGHCRYMKSTGTGKKKPPKYFDEMHELIGEKHSSQPINLLDSLDNFNSTTSDTCSSEIIISNEVTEDDNEKLLDMKVIASKKNRDSNSRISNIFENIKKSVKPKKDNLSIVLKELHAQDVQIENECFGKFQTLLTEQNELKKRTLEQNQEFLKIMKSFISSEIHKTSKKKEIFL</sequence>
<gene>
    <name evidence="1" type="ORF">LPLAT_LOCUS1153</name>
</gene>
<organism evidence="1 2">
    <name type="scientific">Lasius platythorax</name>
    <dbReference type="NCBI Taxonomy" id="488582"/>
    <lineage>
        <taxon>Eukaryota</taxon>
        <taxon>Metazoa</taxon>
        <taxon>Ecdysozoa</taxon>
        <taxon>Arthropoda</taxon>
        <taxon>Hexapoda</taxon>
        <taxon>Insecta</taxon>
        <taxon>Pterygota</taxon>
        <taxon>Neoptera</taxon>
        <taxon>Endopterygota</taxon>
        <taxon>Hymenoptera</taxon>
        <taxon>Apocrita</taxon>
        <taxon>Aculeata</taxon>
        <taxon>Formicoidea</taxon>
        <taxon>Formicidae</taxon>
        <taxon>Formicinae</taxon>
        <taxon>Lasius</taxon>
        <taxon>Lasius</taxon>
    </lineage>
</organism>
<keyword evidence="2" id="KW-1185">Reference proteome</keyword>
<name>A0AAV2N4Q6_9HYME</name>
<evidence type="ECO:0000313" key="1">
    <source>
        <dbReference type="EMBL" id="CAL1674566.1"/>
    </source>
</evidence>
<dbReference type="EMBL" id="OZ034833">
    <property type="protein sequence ID" value="CAL1674566.1"/>
    <property type="molecule type" value="Genomic_DNA"/>
</dbReference>
<reference evidence="1" key="1">
    <citation type="submission" date="2024-04" db="EMBL/GenBank/DDBJ databases">
        <authorList>
            <consortium name="Molecular Ecology Group"/>
        </authorList>
    </citation>
    <scope>NUCLEOTIDE SEQUENCE</scope>
</reference>